<dbReference type="Gene3D" id="1.20.120.530">
    <property type="entry name" value="GntR ligand-binding domain-like"/>
    <property type="match status" value="1"/>
</dbReference>
<keyword evidence="3" id="KW-0804">Transcription</keyword>
<keyword evidence="1" id="KW-0805">Transcription regulation</keyword>
<dbReference type="SUPFAM" id="SSF48008">
    <property type="entry name" value="GntR ligand-binding domain-like"/>
    <property type="match status" value="1"/>
</dbReference>
<keyword evidence="5" id="KW-1185">Reference proteome</keyword>
<evidence type="ECO:0000313" key="5">
    <source>
        <dbReference type="Proteomes" id="UP001057877"/>
    </source>
</evidence>
<proteinExistence type="predicted"/>
<sequence>MVPFKGMFVADMTVEELDEIYEIRLHLECAAVEKAVSAVSEQELKNLMERLKRRRSASTKEIER</sequence>
<accession>A0ABY5S0H7</accession>
<evidence type="ECO:0000256" key="2">
    <source>
        <dbReference type="ARBA" id="ARBA00023125"/>
    </source>
</evidence>
<protein>
    <submittedName>
        <fullName evidence="4">Uncharacterized protein</fullName>
    </submittedName>
</protein>
<evidence type="ECO:0000256" key="1">
    <source>
        <dbReference type="ARBA" id="ARBA00023015"/>
    </source>
</evidence>
<dbReference type="InterPro" id="IPR008920">
    <property type="entry name" value="TF_FadR/GntR_C"/>
</dbReference>
<dbReference type="Proteomes" id="UP001057877">
    <property type="component" value="Chromosome"/>
</dbReference>
<evidence type="ECO:0000313" key="4">
    <source>
        <dbReference type="EMBL" id="UVI27347.1"/>
    </source>
</evidence>
<dbReference type="RefSeq" id="WP_258383433.1">
    <property type="nucleotide sequence ID" value="NZ_CP091430.1"/>
</dbReference>
<reference evidence="4" key="1">
    <citation type="submission" date="2022-01" db="EMBL/GenBank/DDBJ databases">
        <title>Paenibacillus spongiae sp. nov., isolated from marine sponge.</title>
        <authorList>
            <person name="Li Z."/>
            <person name="Zhang M."/>
        </authorList>
    </citation>
    <scope>NUCLEOTIDE SEQUENCE</scope>
    <source>
        <strain evidence="4">PHS-Z3</strain>
    </source>
</reference>
<organism evidence="4 5">
    <name type="scientific">Paenibacillus spongiae</name>
    <dbReference type="NCBI Taxonomy" id="2909671"/>
    <lineage>
        <taxon>Bacteria</taxon>
        <taxon>Bacillati</taxon>
        <taxon>Bacillota</taxon>
        <taxon>Bacilli</taxon>
        <taxon>Bacillales</taxon>
        <taxon>Paenibacillaceae</taxon>
        <taxon>Paenibacillus</taxon>
    </lineage>
</organism>
<name>A0ABY5S0H7_9BACL</name>
<dbReference type="EMBL" id="CP091430">
    <property type="protein sequence ID" value="UVI27347.1"/>
    <property type="molecule type" value="Genomic_DNA"/>
</dbReference>
<evidence type="ECO:0000256" key="3">
    <source>
        <dbReference type="ARBA" id="ARBA00023163"/>
    </source>
</evidence>
<keyword evidence="2" id="KW-0238">DNA-binding</keyword>
<gene>
    <name evidence="4" type="ORF">L1F29_17880</name>
</gene>